<evidence type="ECO:0000256" key="2">
    <source>
        <dbReference type="ARBA" id="ARBA00006202"/>
    </source>
</evidence>
<keyword evidence="4 6" id="KW-0378">Hydrolase</keyword>
<feature type="active site" description="Proton donor" evidence="7">
    <location>
        <position position="548"/>
    </location>
</feature>
<dbReference type="EC" id="3.2.1.22" evidence="3 6"/>
<dbReference type="EMBL" id="FOLT01000003">
    <property type="protein sequence ID" value="SFC09282.1"/>
    <property type="molecule type" value="Genomic_DNA"/>
</dbReference>
<evidence type="ECO:0000259" key="9">
    <source>
        <dbReference type="Pfam" id="PF16874"/>
    </source>
</evidence>
<comment type="similarity">
    <text evidence="2">Belongs to the glycosyl hydrolase 36 family.</text>
</comment>
<feature type="binding site" evidence="8">
    <location>
        <begin position="477"/>
        <end position="481"/>
    </location>
    <ligand>
        <name>substrate</name>
    </ligand>
</feature>
<dbReference type="AlphaFoldDB" id="A0A1I1GDC4"/>
<proteinExistence type="inferred from homology"/>
<evidence type="ECO:0000256" key="7">
    <source>
        <dbReference type="PIRSR" id="PIRSR005536-1"/>
    </source>
</evidence>
<dbReference type="PRINTS" id="PR00743">
    <property type="entry name" value="GLHYDRLASE36"/>
</dbReference>
<dbReference type="InterPro" id="IPR002252">
    <property type="entry name" value="Glyco_hydro_36"/>
</dbReference>
<dbReference type="Proteomes" id="UP000199612">
    <property type="component" value="Unassembled WGS sequence"/>
</dbReference>
<dbReference type="Gene3D" id="3.20.20.70">
    <property type="entry name" value="Aldolase class I"/>
    <property type="match status" value="1"/>
</dbReference>
<dbReference type="InterPro" id="IPR017853">
    <property type="entry name" value="GH"/>
</dbReference>
<name>A0A1I1GDC4_9LACT</name>
<comment type="catalytic activity">
    <reaction evidence="1 6">
        <text>Hydrolysis of terminal, non-reducing alpha-D-galactose residues in alpha-D-galactosides, including galactose oligosaccharides, galactomannans and galactolipids.</text>
        <dbReference type="EC" id="3.2.1.22"/>
    </reaction>
</comment>
<dbReference type="STRING" id="753702.SAMN04488102_1039"/>
<evidence type="ECO:0000256" key="6">
    <source>
        <dbReference type="PIRNR" id="PIRNR005536"/>
    </source>
</evidence>
<dbReference type="InterPro" id="IPR050985">
    <property type="entry name" value="Alpha-glycosidase_related"/>
</dbReference>
<evidence type="ECO:0000313" key="11">
    <source>
        <dbReference type="EMBL" id="SFC09282.1"/>
    </source>
</evidence>
<feature type="binding site" evidence="8">
    <location>
        <position position="444"/>
    </location>
    <ligand>
        <name>substrate</name>
    </ligand>
</feature>
<dbReference type="CDD" id="cd14791">
    <property type="entry name" value="GH36"/>
    <property type="match status" value="1"/>
</dbReference>
<evidence type="ECO:0000256" key="8">
    <source>
        <dbReference type="PIRSR" id="PIRSR005536-2"/>
    </source>
</evidence>
<feature type="binding site" evidence="8">
    <location>
        <position position="526"/>
    </location>
    <ligand>
        <name>substrate</name>
    </ligand>
</feature>
<evidence type="ECO:0000256" key="5">
    <source>
        <dbReference type="ARBA" id="ARBA00023295"/>
    </source>
</evidence>
<dbReference type="RefSeq" id="WP_091528746.1">
    <property type="nucleotide sequence ID" value="NZ_FOLT01000003.1"/>
</dbReference>
<dbReference type="GO" id="GO:0016052">
    <property type="term" value="P:carbohydrate catabolic process"/>
    <property type="evidence" value="ECO:0007669"/>
    <property type="project" value="InterPro"/>
</dbReference>
<dbReference type="Pfam" id="PF16875">
    <property type="entry name" value="Glyco_hydro_36N"/>
    <property type="match status" value="1"/>
</dbReference>
<keyword evidence="12" id="KW-1185">Reference proteome</keyword>
<dbReference type="InterPro" id="IPR000111">
    <property type="entry name" value="Glyco_hydro_27/36_CS"/>
</dbReference>
<feature type="binding site" evidence="8">
    <location>
        <position position="200"/>
    </location>
    <ligand>
        <name>substrate</name>
    </ligand>
</feature>
<sequence>MKIFYNEKTQSFHLRNDFISYQFSVAEGKYLTHNYWGKAVSDNHSAADYRYADRSFSVNPNSIKGRKFSLTTLPQEFPGDNNGDFRESALNLRYEDGSFSTHLVYDSHEIIKGKPAINGLPNTYVSKDGEAETLKISLIEQTKKIEVNLFYTIFKDYPVITRSTEIINNSNLTIDIEKLLSASVDFDHAHFDLVQLPGAWGREREIERHGISRGIHKLDSKRGTTSHTYQPFMALTEPYTTEHSGDVYGMHFVYSGEFVANVEVDEYRKTRLQMGISPEHFSWRLDQGESFHTPEVVMVYSDQGLNKMSQDLHSLYQHHLIRGEHQYRERPVLINNWEGTYFDFTEKKILSMADEAAKLGIELFVLDDGWFGKRDNDFSSLGDWFVYQEKLPNGLKALAEKIKSKGLKFGLWFEPEMISEDSDLYREHPEWVLKAKASSPSRGRDQFVLDFSQKDARRHVLNQMKKILDEVPIDYIKWDYNRNMSEIGSQDSSIRDGEVSHRFMLGLYEVLEDLITSYPAILWESCSGGGGRYDPGMLHYMPQTWTSDNTDAVSRLEIQTGTSMTMPISSMGSHVSAVPNHQVNRITSLKMRGDVAMAGNLGYELDVTQMTDEEKAEVKDQISFYKEHRKLVQYGTFYRIYSPFDEKDRTSWMIVSKERDEALMYYYKILDRANTLSERVKFKGLDPETLYQVNDSDVHYYGDELMNKGIYIDPLASVDGHGEPMPLGDFRSEIIKLSKVITN</sequence>
<feature type="binding site" evidence="8">
    <location>
        <position position="548"/>
    </location>
    <ligand>
        <name>substrate</name>
    </ligand>
</feature>
<dbReference type="Pfam" id="PF02065">
    <property type="entry name" value="Melibiase"/>
    <property type="match status" value="1"/>
</dbReference>
<accession>A0A1I1GDC4</accession>
<dbReference type="OrthoDB" id="9758822at2"/>
<dbReference type="PANTHER" id="PTHR43053">
    <property type="entry name" value="GLYCOSIDASE FAMILY 31"/>
    <property type="match status" value="1"/>
</dbReference>
<evidence type="ECO:0000313" key="12">
    <source>
        <dbReference type="Proteomes" id="UP000199612"/>
    </source>
</evidence>
<reference evidence="12" key="1">
    <citation type="submission" date="2016-10" db="EMBL/GenBank/DDBJ databases">
        <authorList>
            <person name="Varghese N."/>
            <person name="Submissions S."/>
        </authorList>
    </citation>
    <scope>NUCLEOTIDE SEQUENCE [LARGE SCALE GENOMIC DNA]</scope>
    <source>
        <strain evidence="12">DSM 23664</strain>
    </source>
</reference>
<dbReference type="InterPro" id="IPR031704">
    <property type="entry name" value="Glyco_hydro_36_N"/>
</dbReference>
<dbReference type="PIRSF" id="PIRSF005536">
    <property type="entry name" value="Agal"/>
    <property type="match status" value="1"/>
</dbReference>
<dbReference type="FunFam" id="3.20.20.70:FF:000118">
    <property type="entry name" value="Alpha-galactosidase"/>
    <property type="match status" value="1"/>
</dbReference>
<dbReference type="PANTHER" id="PTHR43053:SF3">
    <property type="entry name" value="ALPHA-GALACTOSIDASE C-RELATED"/>
    <property type="match status" value="1"/>
</dbReference>
<dbReference type="InterPro" id="IPR013785">
    <property type="entry name" value="Aldolase_TIM"/>
</dbReference>
<evidence type="ECO:0000259" key="10">
    <source>
        <dbReference type="Pfam" id="PF16875"/>
    </source>
</evidence>
<feature type="active site" description="Nucleophile" evidence="7">
    <location>
        <position position="479"/>
    </location>
</feature>
<dbReference type="Gene3D" id="2.70.98.60">
    <property type="entry name" value="alpha-galactosidase from lactobacil brevis"/>
    <property type="match status" value="1"/>
</dbReference>
<feature type="domain" description="Glycosyl hydrolase family 36 C-terminal" evidence="9">
    <location>
        <begin position="650"/>
        <end position="737"/>
    </location>
</feature>
<dbReference type="Pfam" id="PF16874">
    <property type="entry name" value="Glyco_hydro_36C"/>
    <property type="match status" value="1"/>
</dbReference>
<dbReference type="SUPFAM" id="SSF51445">
    <property type="entry name" value="(Trans)glycosidases"/>
    <property type="match status" value="1"/>
</dbReference>
<dbReference type="GO" id="GO:0004557">
    <property type="term" value="F:alpha-galactosidase activity"/>
    <property type="evidence" value="ECO:0007669"/>
    <property type="project" value="UniProtKB-UniRule"/>
</dbReference>
<organism evidence="11 12">
    <name type="scientific">Alkalibacterium subtropicum</name>
    <dbReference type="NCBI Taxonomy" id="753702"/>
    <lineage>
        <taxon>Bacteria</taxon>
        <taxon>Bacillati</taxon>
        <taxon>Bacillota</taxon>
        <taxon>Bacilli</taxon>
        <taxon>Lactobacillales</taxon>
        <taxon>Carnobacteriaceae</taxon>
        <taxon>Alkalibacterium</taxon>
    </lineage>
</organism>
<evidence type="ECO:0000256" key="3">
    <source>
        <dbReference type="ARBA" id="ARBA00012755"/>
    </source>
</evidence>
<feature type="binding site" evidence="8">
    <location>
        <begin position="367"/>
        <end position="368"/>
    </location>
    <ligand>
        <name>substrate</name>
    </ligand>
</feature>
<evidence type="ECO:0000256" key="4">
    <source>
        <dbReference type="ARBA" id="ARBA00022801"/>
    </source>
</evidence>
<dbReference type="InterPro" id="IPR038417">
    <property type="entry name" value="Alpga-gal_N_sf"/>
</dbReference>
<dbReference type="InterPro" id="IPR013780">
    <property type="entry name" value="Glyco_hydro_b"/>
</dbReference>
<evidence type="ECO:0000256" key="1">
    <source>
        <dbReference type="ARBA" id="ARBA00001255"/>
    </source>
</evidence>
<keyword evidence="5 6" id="KW-0326">Glycosidase</keyword>
<feature type="domain" description="Glycosyl hydrolase family 36 N-terminal" evidence="10">
    <location>
        <begin position="30"/>
        <end position="286"/>
    </location>
</feature>
<dbReference type="Gene3D" id="2.60.40.1180">
    <property type="entry name" value="Golgi alpha-mannosidase II"/>
    <property type="match status" value="1"/>
</dbReference>
<gene>
    <name evidence="11" type="ORF">SAMN04488102_1039</name>
</gene>
<protein>
    <recommendedName>
        <fullName evidence="3 6">Alpha-galactosidase</fullName>
        <ecNumber evidence="3 6">3.2.1.22</ecNumber>
    </recommendedName>
</protein>
<dbReference type="InterPro" id="IPR031705">
    <property type="entry name" value="Glyco_hydro_36_C"/>
</dbReference>
<dbReference type="PROSITE" id="PS00512">
    <property type="entry name" value="ALPHA_GALACTOSIDASE"/>
    <property type="match status" value="1"/>
</dbReference>